<dbReference type="Pfam" id="PF14244">
    <property type="entry name" value="Retrotran_gag_3"/>
    <property type="match status" value="1"/>
</dbReference>
<dbReference type="PANTHER" id="PTHR37610:SF97">
    <property type="entry name" value="RETROTRANSPOSON GAG DOMAIN-CONTAINING PROTEIN"/>
    <property type="match status" value="1"/>
</dbReference>
<name>A0A6A4NX04_LUPAL</name>
<dbReference type="AlphaFoldDB" id="A0A6A4NX04"/>
<dbReference type="OrthoDB" id="1737256at2759"/>
<proteinExistence type="predicted"/>
<comment type="caution">
    <text evidence="2">The sequence shown here is derived from an EMBL/GenBank/DDBJ whole genome shotgun (WGS) entry which is preliminary data.</text>
</comment>
<dbReference type="InterPro" id="IPR029472">
    <property type="entry name" value="Copia-like_N"/>
</dbReference>
<dbReference type="EMBL" id="WOCE01000020">
    <property type="protein sequence ID" value="KAE9591248.1"/>
    <property type="molecule type" value="Genomic_DNA"/>
</dbReference>
<dbReference type="PANTHER" id="PTHR37610">
    <property type="entry name" value="CCHC-TYPE DOMAIN-CONTAINING PROTEIN"/>
    <property type="match status" value="1"/>
</dbReference>
<gene>
    <name evidence="2" type="ORF">Lalb_Chr20g0116481</name>
</gene>
<organism evidence="2 3">
    <name type="scientific">Lupinus albus</name>
    <name type="common">White lupine</name>
    <name type="synonym">Lupinus termis</name>
    <dbReference type="NCBI Taxonomy" id="3870"/>
    <lineage>
        <taxon>Eukaryota</taxon>
        <taxon>Viridiplantae</taxon>
        <taxon>Streptophyta</taxon>
        <taxon>Embryophyta</taxon>
        <taxon>Tracheophyta</taxon>
        <taxon>Spermatophyta</taxon>
        <taxon>Magnoliopsida</taxon>
        <taxon>eudicotyledons</taxon>
        <taxon>Gunneridae</taxon>
        <taxon>Pentapetalae</taxon>
        <taxon>rosids</taxon>
        <taxon>fabids</taxon>
        <taxon>Fabales</taxon>
        <taxon>Fabaceae</taxon>
        <taxon>Papilionoideae</taxon>
        <taxon>50 kb inversion clade</taxon>
        <taxon>genistoids sensu lato</taxon>
        <taxon>core genistoids</taxon>
        <taxon>Genisteae</taxon>
        <taxon>Lupinus</taxon>
    </lineage>
</organism>
<accession>A0A6A4NX04</accession>
<evidence type="ECO:0000313" key="2">
    <source>
        <dbReference type="EMBL" id="KAE9591248.1"/>
    </source>
</evidence>
<sequence>MANIAATISPIQDPTNIYYMHPTDNPGTILVTLLLMGPNYHSWCREMLMALKYKNKLQFIDGTLRKLDINDPTYGS</sequence>
<protein>
    <submittedName>
        <fullName evidence="2">Putative gag-polypeptide of LTR copia-type</fullName>
    </submittedName>
</protein>
<evidence type="ECO:0000313" key="3">
    <source>
        <dbReference type="Proteomes" id="UP000447434"/>
    </source>
</evidence>
<evidence type="ECO:0000259" key="1">
    <source>
        <dbReference type="Pfam" id="PF14244"/>
    </source>
</evidence>
<dbReference type="Proteomes" id="UP000447434">
    <property type="component" value="Chromosome 20"/>
</dbReference>
<reference evidence="3" key="1">
    <citation type="journal article" date="2020" name="Nat. Commun.">
        <title>Genome sequence of the cluster root forming white lupin.</title>
        <authorList>
            <person name="Hufnagel B."/>
            <person name="Marques A."/>
            <person name="Soriano A."/>
            <person name="Marques L."/>
            <person name="Divol F."/>
            <person name="Doumas P."/>
            <person name="Sallet E."/>
            <person name="Mancinotti D."/>
            <person name="Carrere S."/>
            <person name="Marande W."/>
            <person name="Arribat S."/>
            <person name="Keller J."/>
            <person name="Huneau C."/>
            <person name="Blein T."/>
            <person name="Aime D."/>
            <person name="Laguerre M."/>
            <person name="Taylor J."/>
            <person name="Schubert V."/>
            <person name="Nelson M."/>
            <person name="Geu-Flores F."/>
            <person name="Crespi M."/>
            <person name="Gallardo-Guerrero K."/>
            <person name="Delaux P.-M."/>
            <person name="Salse J."/>
            <person name="Berges H."/>
            <person name="Guyot R."/>
            <person name="Gouzy J."/>
            <person name="Peret B."/>
        </authorList>
    </citation>
    <scope>NUCLEOTIDE SEQUENCE [LARGE SCALE GENOMIC DNA]</scope>
    <source>
        <strain evidence="3">cv. Amiga</strain>
    </source>
</reference>
<keyword evidence="3" id="KW-1185">Reference proteome</keyword>
<feature type="domain" description="Retrotransposon Copia-like N-terminal" evidence="1">
    <location>
        <begin position="21"/>
        <end position="66"/>
    </location>
</feature>